<dbReference type="RefSeq" id="WP_166700799.1">
    <property type="nucleotide sequence ID" value="NZ_JAAQTL010000002.1"/>
</dbReference>
<keyword evidence="3" id="KW-1185">Reference proteome</keyword>
<evidence type="ECO:0000256" key="1">
    <source>
        <dbReference type="SAM" id="SignalP"/>
    </source>
</evidence>
<dbReference type="AlphaFoldDB" id="A0A7X5TRL2"/>
<reference evidence="2 3" key="1">
    <citation type="journal article" date="2006" name="Int. J. Syst. Evol. Microbiol.">
        <title>Dyella yeojuensis sp. nov., isolated from greenhouse soil in Korea.</title>
        <authorList>
            <person name="Kim B.Y."/>
            <person name="Weon H.Y."/>
            <person name="Lee K.H."/>
            <person name="Seok S.J."/>
            <person name="Kwon S.W."/>
            <person name="Go S.J."/>
            <person name="Stackebrandt E."/>
        </authorList>
    </citation>
    <scope>NUCLEOTIDE SEQUENCE [LARGE SCALE GENOMIC DNA]</scope>
    <source>
        <strain evidence="2 3">DSM 17673</strain>
    </source>
</reference>
<accession>A0A7X5TRL2</accession>
<gene>
    <name evidence="2" type="ORF">HBF32_16100</name>
</gene>
<dbReference type="Proteomes" id="UP000518878">
    <property type="component" value="Unassembled WGS sequence"/>
</dbReference>
<keyword evidence="1" id="KW-0732">Signal</keyword>
<organism evidence="2 3">
    <name type="scientific">Luteibacter yeojuensis</name>
    <dbReference type="NCBI Taxonomy" id="345309"/>
    <lineage>
        <taxon>Bacteria</taxon>
        <taxon>Pseudomonadati</taxon>
        <taxon>Pseudomonadota</taxon>
        <taxon>Gammaproteobacteria</taxon>
        <taxon>Lysobacterales</taxon>
        <taxon>Rhodanobacteraceae</taxon>
        <taxon>Luteibacter</taxon>
    </lineage>
</organism>
<proteinExistence type="predicted"/>
<sequence>MARKDIAKHRFALVALCALSLIASSTCRHRVSSPPGTTQAFPGSSCIRAHGNRLYRQRDGSFAYLNADRMARSLLERPPPHSQRTADGLYRDGNELYVDIRIGEGVGTARVAVDGDGYRVRLDNDVPGPFIARRPDGHWQLANDENNLAKGSFLADIVPETTTENPGVLRYAARLMEWVGIAEARIAAIPSLPEHAMAPAIAEIAPALLLTVDHAFNQTLSARLRRPAATTWSPSEIRSIASDIATFIGRPLAFYRPDRTTLSSLAMPDGRSSPSGRMPDDTLKLAYDGDRVTLMERRGRESHEEYPTIFQAVEAARRDPFDFRARLPADAEHAFRTDLANFIDARSNRARHERMYRKTASATQMPPLQTKKLMKVLLLRRALFDIHHPLTVGEESRLLRAVHRLMPEGRAAAIEVRDRDTGERLALADSETPSGGPPIVILARRDSQGDRVNYYREGAPGHSPIPSRHVIDAPFSPIVDPLLNANHGGGALRDVLGLGEWDFQPFAEKILARIADDENVALHAPFDELAVSDADILTRAHEDTDEWSSDGRHFVRLRNLDGQTRLVETSPVAIDAKFEILRPVAAEGGNRGTGYFLRSNDGLWYPAGASAAPGTGRTEPAR</sequence>
<name>A0A7X5TRL2_9GAMM</name>
<feature type="chain" id="PRO_5030863234" evidence="1">
    <location>
        <begin position="24"/>
        <end position="622"/>
    </location>
</feature>
<evidence type="ECO:0000313" key="3">
    <source>
        <dbReference type="Proteomes" id="UP000518878"/>
    </source>
</evidence>
<dbReference type="EMBL" id="JAAQTL010000002">
    <property type="protein sequence ID" value="NID16999.1"/>
    <property type="molecule type" value="Genomic_DNA"/>
</dbReference>
<feature type="signal peptide" evidence="1">
    <location>
        <begin position="1"/>
        <end position="23"/>
    </location>
</feature>
<protein>
    <submittedName>
        <fullName evidence="2">Uncharacterized protein</fullName>
    </submittedName>
</protein>
<evidence type="ECO:0000313" key="2">
    <source>
        <dbReference type="EMBL" id="NID16999.1"/>
    </source>
</evidence>
<comment type="caution">
    <text evidence="2">The sequence shown here is derived from an EMBL/GenBank/DDBJ whole genome shotgun (WGS) entry which is preliminary data.</text>
</comment>